<sequence length="367" mass="38984">MTAPAERPAPPSDGRSGGAPAAPRTTARRALRRWSIVAVVALAWWALYSVNKPWWDLVLGDWLGLDLDSRVGGAVHFFLYDTVKIALLLTGIIFLVTVLRSFMSVERTRRLLGGKREGVGNVAAAGLGVVTPFCSCSAVPAFIGFVSAGVPLGVTMSFLIASPLVNEVAIALLLGLFGFGPTALYVAAGLTIATVAGFIIGRLKMERYVESFVFETHLRGQAIDPALGLPWDDRLRMGVEEAGAILRRIWPYLLVGIGIGAFIHGWVPEDFFAEHAGADNPFGVLVAVGIGIPLYSNAAGVLPLLDALVAKGLPMGTLLAFMMAVVALSLPEMVLLRRVLKPRLIAVFIAITGASIIAVGYLFNAIL</sequence>
<feature type="transmembrane region" description="Helical" evidence="8">
    <location>
        <begin position="85"/>
        <end position="103"/>
    </location>
</feature>
<feature type="transmembrane region" description="Helical" evidence="8">
    <location>
        <begin position="34"/>
        <end position="50"/>
    </location>
</feature>
<evidence type="ECO:0000256" key="7">
    <source>
        <dbReference type="SAM" id="MobiDB-lite"/>
    </source>
</evidence>
<dbReference type="InterPro" id="IPR053166">
    <property type="entry name" value="UPF0718_permease"/>
</dbReference>
<dbReference type="RefSeq" id="WP_286215421.1">
    <property type="nucleotide sequence ID" value="NZ_AP027736.1"/>
</dbReference>
<comment type="caution">
    <text evidence="9">The sequence shown here is derived from an EMBL/GenBank/DDBJ whole genome shotgun (WGS) entry which is preliminary data.</text>
</comment>
<evidence type="ECO:0008006" key="11">
    <source>
        <dbReference type="Google" id="ProtNLM"/>
    </source>
</evidence>
<reference evidence="9 10" key="1">
    <citation type="submission" date="2024-02" db="EMBL/GenBank/DDBJ databases">
        <title>Lysinimicrobium sediminis NBRC 112286.</title>
        <authorList>
            <person name="Ichikawa N."/>
            <person name="Katano-Makiyama Y."/>
            <person name="Hidaka K."/>
        </authorList>
    </citation>
    <scope>NUCLEOTIDE SEQUENCE [LARGE SCALE GENOMIC DNA]</scope>
    <source>
        <strain evidence="9 10">NBRC 112286</strain>
    </source>
</reference>
<dbReference type="InterPro" id="IPR005524">
    <property type="entry name" value="DUF318"/>
</dbReference>
<dbReference type="Proteomes" id="UP001426770">
    <property type="component" value="Unassembled WGS sequence"/>
</dbReference>
<feature type="transmembrane region" description="Helical" evidence="8">
    <location>
        <begin position="168"/>
        <end position="201"/>
    </location>
</feature>
<evidence type="ECO:0000256" key="2">
    <source>
        <dbReference type="ARBA" id="ARBA00006386"/>
    </source>
</evidence>
<evidence type="ECO:0000256" key="3">
    <source>
        <dbReference type="ARBA" id="ARBA00022475"/>
    </source>
</evidence>
<evidence type="ECO:0000256" key="5">
    <source>
        <dbReference type="ARBA" id="ARBA00022989"/>
    </source>
</evidence>
<dbReference type="PANTHER" id="PTHR42775:SF1">
    <property type="entry name" value="PERMEASE RV2963-RELATED"/>
    <property type="match status" value="1"/>
</dbReference>
<keyword evidence="10" id="KW-1185">Reference proteome</keyword>
<keyword evidence="3" id="KW-1003">Cell membrane</keyword>
<gene>
    <name evidence="9" type="ORF">Lsed01_01650</name>
</gene>
<evidence type="ECO:0000256" key="4">
    <source>
        <dbReference type="ARBA" id="ARBA00022692"/>
    </source>
</evidence>
<dbReference type="Pfam" id="PF03773">
    <property type="entry name" value="ArsP_1"/>
    <property type="match status" value="1"/>
</dbReference>
<evidence type="ECO:0000313" key="10">
    <source>
        <dbReference type="Proteomes" id="UP001426770"/>
    </source>
</evidence>
<name>A0ABP9WHB2_9MICO</name>
<feature type="region of interest" description="Disordered" evidence="7">
    <location>
        <begin position="1"/>
        <end position="22"/>
    </location>
</feature>
<dbReference type="PANTHER" id="PTHR42775">
    <property type="entry name" value="PERMEASE RV2963-RELATED"/>
    <property type="match status" value="1"/>
</dbReference>
<protein>
    <recommendedName>
        <fullName evidence="11">Permease</fullName>
    </recommendedName>
</protein>
<keyword evidence="5 8" id="KW-1133">Transmembrane helix</keyword>
<feature type="transmembrane region" description="Helical" evidence="8">
    <location>
        <begin position="312"/>
        <end position="331"/>
    </location>
</feature>
<evidence type="ECO:0000256" key="8">
    <source>
        <dbReference type="SAM" id="Phobius"/>
    </source>
</evidence>
<evidence type="ECO:0000256" key="1">
    <source>
        <dbReference type="ARBA" id="ARBA00004651"/>
    </source>
</evidence>
<dbReference type="EMBL" id="BAABRR010000007">
    <property type="protein sequence ID" value="GAA5519212.1"/>
    <property type="molecule type" value="Genomic_DNA"/>
</dbReference>
<keyword evidence="6 8" id="KW-0472">Membrane</keyword>
<proteinExistence type="inferred from homology"/>
<evidence type="ECO:0000256" key="6">
    <source>
        <dbReference type="ARBA" id="ARBA00023136"/>
    </source>
</evidence>
<comment type="subcellular location">
    <subcellularLocation>
        <location evidence="1">Cell membrane</location>
        <topology evidence="1">Multi-pass membrane protein</topology>
    </subcellularLocation>
</comment>
<organism evidence="9 10">
    <name type="scientific">Demequina sediminis</name>
    <dbReference type="NCBI Taxonomy" id="1930058"/>
    <lineage>
        <taxon>Bacteria</taxon>
        <taxon>Bacillati</taxon>
        <taxon>Actinomycetota</taxon>
        <taxon>Actinomycetes</taxon>
        <taxon>Micrococcales</taxon>
        <taxon>Demequinaceae</taxon>
        <taxon>Demequina</taxon>
    </lineage>
</organism>
<feature type="transmembrane region" description="Helical" evidence="8">
    <location>
        <begin position="343"/>
        <end position="363"/>
    </location>
</feature>
<feature type="transmembrane region" description="Helical" evidence="8">
    <location>
        <begin position="282"/>
        <end position="305"/>
    </location>
</feature>
<feature type="transmembrane region" description="Helical" evidence="8">
    <location>
        <begin position="249"/>
        <end position="267"/>
    </location>
</feature>
<comment type="similarity">
    <text evidence="2">Belongs to the UPF0718 family.</text>
</comment>
<evidence type="ECO:0000313" key="9">
    <source>
        <dbReference type="EMBL" id="GAA5519212.1"/>
    </source>
</evidence>
<accession>A0ABP9WHB2</accession>
<keyword evidence="4 8" id="KW-0812">Transmembrane</keyword>